<dbReference type="GO" id="GO:0016491">
    <property type="term" value="F:oxidoreductase activity"/>
    <property type="evidence" value="ECO:0007669"/>
    <property type="project" value="UniProtKB-KW"/>
</dbReference>
<reference evidence="4 5" key="1">
    <citation type="submission" date="2016-11" db="EMBL/GenBank/DDBJ databases">
        <authorList>
            <person name="Varghese N."/>
            <person name="Submissions S."/>
        </authorList>
    </citation>
    <scope>NUCLEOTIDE SEQUENCE [LARGE SCALE GENOMIC DNA]</scope>
    <source>
        <strain evidence="4 5">DSM 28249</strain>
    </source>
</reference>
<dbReference type="PRINTS" id="PR00080">
    <property type="entry name" value="SDRFAMILY"/>
</dbReference>
<dbReference type="PRINTS" id="PR00081">
    <property type="entry name" value="GDHRDH"/>
</dbReference>
<evidence type="ECO:0000256" key="2">
    <source>
        <dbReference type="ARBA" id="ARBA00023002"/>
    </source>
</evidence>
<dbReference type="Proteomes" id="UP000322545">
    <property type="component" value="Unassembled WGS sequence"/>
</dbReference>
<evidence type="ECO:0000313" key="5">
    <source>
        <dbReference type="Proteomes" id="UP000322545"/>
    </source>
</evidence>
<dbReference type="InterPro" id="IPR036291">
    <property type="entry name" value="NAD(P)-bd_dom_sf"/>
</dbReference>
<dbReference type="InterPro" id="IPR002347">
    <property type="entry name" value="SDR_fam"/>
</dbReference>
<dbReference type="AlphaFoldDB" id="A0A1M7GIC1"/>
<dbReference type="RefSeq" id="WP_149779624.1">
    <property type="nucleotide sequence ID" value="NZ_FRCB01000005.1"/>
</dbReference>
<organism evidence="4 5">
    <name type="scientific">Roseovarius litoreus</name>
    <dbReference type="NCBI Taxonomy" id="1155722"/>
    <lineage>
        <taxon>Bacteria</taxon>
        <taxon>Pseudomonadati</taxon>
        <taxon>Pseudomonadota</taxon>
        <taxon>Alphaproteobacteria</taxon>
        <taxon>Rhodobacterales</taxon>
        <taxon>Roseobacteraceae</taxon>
        <taxon>Roseovarius</taxon>
    </lineage>
</organism>
<dbReference type="GO" id="GO:0016020">
    <property type="term" value="C:membrane"/>
    <property type="evidence" value="ECO:0007669"/>
    <property type="project" value="TreeGrafter"/>
</dbReference>
<evidence type="ECO:0000313" key="4">
    <source>
        <dbReference type="EMBL" id="SHM16152.1"/>
    </source>
</evidence>
<accession>A0A1M7GIC1</accession>
<dbReference type="InterPro" id="IPR020904">
    <property type="entry name" value="Sc_DH/Rdtase_CS"/>
</dbReference>
<proteinExistence type="inferred from homology"/>
<gene>
    <name evidence="4" type="ORF">SAMN05443432_10535</name>
</gene>
<evidence type="ECO:0000256" key="1">
    <source>
        <dbReference type="ARBA" id="ARBA00006484"/>
    </source>
</evidence>
<dbReference type="Gene3D" id="3.40.50.720">
    <property type="entry name" value="NAD(P)-binding Rossmann-like Domain"/>
    <property type="match status" value="1"/>
</dbReference>
<sequence length="267" mass="27996">MTTSPPKALITGAGSGIGRALAIEAARSGHDLVLVGRRQAQLEETAALLGNAPVRLVAADITTPEGRAEIVAATGSRLDVLVNNAGRLAVGRLTDLDDAQIADTVGTNLTAAVQLTRDLVPALCSAQGRIVNIGSMFGLIAFPYFSAYSATKFAMRGLSDALRRELAEFGISVTYVAPRATRTPAQGSFAHLVEPFGMALDDPDRVARRAWNGIMAGRNMIYPGPGERVFALLQALAPSIIDMALTHKAGTAKAQAALNSYTKQKEA</sequence>
<keyword evidence="2" id="KW-0560">Oxidoreductase</keyword>
<name>A0A1M7GIC1_9RHOB</name>
<dbReference type="EMBL" id="FRCB01000005">
    <property type="protein sequence ID" value="SHM16152.1"/>
    <property type="molecule type" value="Genomic_DNA"/>
</dbReference>
<evidence type="ECO:0000256" key="3">
    <source>
        <dbReference type="RuleBase" id="RU000363"/>
    </source>
</evidence>
<dbReference type="PANTHER" id="PTHR44196:SF1">
    <property type="entry name" value="DEHYDROGENASE_REDUCTASE SDR FAMILY MEMBER 7B"/>
    <property type="match status" value="1"/>
</dbReference>
<comment type="similarity">
    <text evidence="1 3">Belongs to the short-chain dehydrogenases/reductases (SDR) family.</text>
</comment>
<dbReference type="Pfam" id="PF00106">
    <property type="entry name" value="adh_short"/>
    <property type="match status" value="1"/>
</dbReference>
<protein>
    <submittedName>
        <fullName evidence="4">Short-chain dehydrogenase</fullName>
    </submittedName>
</protein>
<dbReference type="PANTHER" id="PTHR44196">
    <property type="entry name" value="DEHYDROGENASE/REDUCTASE SDR FAMILY MEMBER 7B"/>
    <property type="match status" value="1"/>
</dbReference>
<dbReference type="SUPFAM" id="SSF51735">
    <property type="entry name" value="NAD(P)-binding Rossmann-fold domains"/>
    <property type="match status" value="1"/>
</dbReference>
<dbReference type="PROSITE" id="PS00061">
    <property type="entry name" value="ADH_SHORT"/>
    <property type="match status" value="1"/>
</dbReference>
<keyword evidence="5" id="KW-1185">Reference proteome</keyword>
<dbReference type="CDD" id="cd05233">
    <property type="entry name" value="SDR_c"/>
    <property type="match status" value="1"/>
</dbReference>